<dbReference type="EMBL" id="KB299619">
    <property type="protein sequence ID" value="ELU07755.1"/>
    <property type="molecule type" value="Genomic_DNA"/>
</dbReference>
<evidence type="ECO:0000256" key="9">
    <source>
        <dbReference type="ARBA" id="ARBA00022860"/>
    </source>
</evidence>
<evidence type="ECO:0000259" key="12">
    <source>
        <dbReference type="Pfam" id="PF02898"/>
    </source>
</evidence>
<dbReference type="EnsemblMetazoa" id="CapteT193123">
    <property type="protein sequence ID" value="CapteP193123"/>
    <property type="gene ID" value="CapteG193123"/>
</dbReference>
<dbReference type="GO" id="GO:0005516">
    <property type="term" value="F:calmodulin binding"/>
    <property type="evidence" value="ECO:0007669"/>
    <property type="project" value="UniProtKB-KW"/>
</dbReference>
<dbReference type="SUPFAM" id="SSF56512">
    <property type="entry name" value="Nitric oxide (NO) synthase oxygenase domain"/>
    <property type="match status" value="1"/>
</dbReference>
<evidence type="ECO:0000313" key="14">
    <source>
        <dbReference type="EnsemblMetazoa" id="CapteP193123"/>
    </source>
</evidence>
<evidence type="ECO:0000256" key="4">
    <source>
        <dbReference type="ARBA" id="ARBA00012989"/>
    </source>
</evidence>
<keyword evidence="15" id="KW-1185">Reference proteome</keyword>
<organism evidence="13">
    <name type="scientific">Capitella teleta</name>
    <name type="common">Polychaete worm</name>
    <dbReference type="NCBI Taxonomy" id="283909"/>
    <lineage>
        <taxon>Eukaryota</taxon>
        <taxon>Metazoa</taxon>
        <taxon>Spiralia</taxon>
        <taxon>Lophotrochozoa</taxon>
        <taxon>Annelida</taxon>
        <taxon>Polychaeta</taxon>
        <taxon>Sedentaria</taxon>
        <taxon>Scolecida</taxon>
        <taxon>Capitellidae</taxon>
        <taxon>Capitella</taxon>
    </lineage>
</organism>
<keyword evidence="5" id="KW-0349">Heme</keyword>
<evidence type="ECO:0000313" key="15">
    <source>
        <dbReference type="Proteomes" id="UP000014760"/>
    </source>
</evidence>
<name>R7UNF1_CAPTE</name>
<gene>
    <name evidence="13" type="ORF">CAPTEDRAFT_193123</name>
</gene>
<reference evidence="13 15" key="2">
    <citation type="journal article" date="2013" name="Nature">
        <title>Insights into bilaterian evolution from three spiralian genomes.</title>
        <authorList>
            <person name="Simakov O."/>
            <person name="Marletaz F."/>
            <person name="Cho S.J."/>
            <person name="Edsinger-Gonzales E."/>
            <person name="Havlak P."/>
            <person name="Hellsten U."/>
            <person name="Kuo D.H."/>
            <person name="Larsson T."/>
            <person name="Lv J."/>
            <person name="Arendt D."/>
            <person name="Savage R."/>
            <person name="Osoegawa K."/>
            <person name="de Jong P."/>
            <person name="Grimwood J."/>
            <person name="Chapman J.A."/>
            <person name="Shapiro H."/>
            <person name="Aerts A."/>
            <person name="Otillar R.P."/>
            <person name="Terry A.Y."/>
            <person name="Boore J.L."/>
            <person name="Grigoriev I.V."/>
            <person name="Lindberg D.R."/>
            <person name="Seaver E.C."/>
            <person name="Weisblat D.A."/>
            <person name="Putnam N.H."/>
            <person name="Rokhsar D.S."/>
        </authorList>
    </citation>
    <scope>NUCLEOTIDE SEQUENCE</scope>
    <source>
        <strain evidence="13 15">I ESC-2004</strain>
    </source>
</reference>
<dbReference type="PANTHER" id="PTHR43410:SF1">
    <property type="entry name" value="NITRIC OXIDE SYNTHASE"/>
    <property type="match status" value="1"/>
</dbReference>
<reference evidence="15" key="1">
    <citation type="submission" date="2012-12" db="EMBL/GenBank/DDBJ databases">
        <authorList>
            <person name="Hellsten U."/>
            <person name="Grimwood J."/>
            <person name="Chapman J.A."/>
            <person name="Shapiro H."/>
            <person name="Aerts A."/>
            <person name="Otillar R.P."/>
            <person name="Terry A.Y."/>
            <person name="Boore J.L."/>
            <person name="Simakov O."/>
            <person name="Marletaz F."/>
            <person name="Cho S.-J."/>
            <person name="Edsinger-Gonzales E."/>
            <person name="Havlak P."/>
            <person name="Kuo D.-H."/>
            <person name="Larsson T."/>
            <person name="Lv J."/>
            <person name="Arendt D."/>
            <person name="Savage R."/>
            <person name="Osoegawa K."/>
            <person name="de Jong P."/>
            <person name="Lindberg D.R."/>
            <person name="Seaver E.C."/>
            <person name="Weisblat D.A."/>
            <person name="Putnam N.H."/>
            <person name="Grigoriev I.V."/>
            <person name="Rokhsar D.S."/>
        </authorList>
    </citation>
    <scope>NUCLEOTIDE SEQUENCE</scope>
    <source>
        <strain evidence="15">I ESC-2004</strain>
    </source>
</reference>
<evidence type="ECO:0000256" key="2">
    <source>
        <dbReference type="ARBA" id="ARBA00001970"/>
    </source>
</evidence>
<dbReference type="InterPro" id="IPR004030">
    <property type="entry name" value="NOS_N"/>
</dbReference>
<evidence type="ECO:0000256" key="7">
    <source>
        <dbReference type="ARBA" id="ARBA00022723"/>
    </source>
</evidence>
<keyword evidence="8" id="KW-0521">NADP</keyword>
<dbReference type="Pfam" id="PF02898">
    <property type="entry name" value="NO_synthase"/>
    <property type="match status" value="1"/>
</dbReference>
<evidence type="ECO:0000256" key="10">
    <source>
        <dbReference type="ARBA" id="ARBA00023002"/>
    </source>
</evidence>
<dbReference type="Proteomes" id="UP000014760">
    <property type="component" value="Unassembled WGS sequence"/>
</dbReference>
<sequence length="215" mass="24629">MAQPPPRPPQTPRPKEQLIKHAKDFIDQYYASIKRSDDASHSKRWSEVLQSITKTGTYEQTYAELTFGVKTAWRNAPKCIGRIQWSKIQVFDARDIRSARGMFDVLCAHIKFGSNKGLIRSAITVFPPRTDGQHDYRVWNVQLIRYAGYLNEDGSVVGDPASLDFTKFLQTKFNWKSDKTAFDVLPLVLQADGQDPEMFEIPKEIILEVELSHPE</sequence>
<dbReference type="EMBL" id="AMQN01001106">
    <property type="status" value="NOT_ANNOTATED_CDS"/>
    <property type="molecule type" value="Genomic_DNA"/>
</dbReference>
<dbReference type="AlphaFoldDB" id="R7UNF1"/>
<dbReference type="GO" id="GO:0004517">
    <property type="term" value="F:nitric-oxide synthase activity"/>
    <property type="evidence" value="ECO:0007669"/>
    <property type="project" value="UniProtKB-EC"/>
</dbReference>
<evidence type="ECO:0000313" key="13">
    <source>
        <dbReference type="EMBL" id="ELU07755.1"/>
    </source>
</evidence>
<keyword evidence="6" id="KW-0288">FMN</keyword>
<feature type="domain" description="Nitric oxide synthase (NOS)" evidence="12">
    <location>
        <begin position="15"/>
        <end position="215"/>
    </location>
</feature>
<dbReference type="EC" id="1.14.13.39" evidence="4"/>
<keyword evidence="10" id="KW-0560">Oxidoreductase</keyword>
<keyword evidence="7" id="KW-0479">Metal-binding</keyword>
<keyword evidence="6" id="KW-0285">Flavoprotein</keyword>
<dbReference type="STRING" id="283909.R7UNF1"/>
<dbReference type="OMA" id="NGEFRIW"/>
<dbReference type="HOGENOM" id="CLU_094991_0_0_1"/>
<dbReference type="InterPro" id="IPR050607">
    <property type="entry name" value="NOS"/>
</dbReference>
<dbReference type="OrthoDB" id="1688044at2759"/>
<dbReference type="InterPro" id="IPR036119">
    <property type="entry name" value="NOS_N_sf"/>
</dbReference>
<proteinExistence type="inferred from homology"/>
<evidence type="ECO:0000256" key="8">
    <source>
        <dbReference type="ARBA" id="ARBA00022857"/>
    </source>
</evidence>
<evidence type="ECO:0000256" key="5">
    <source>
        <dbReference type="ARBA" id="ARBA00022617"/>
    </source>
</evidence>
<comment type="cofactor">
    <cofactor evidence="1">
        <name>FMN</name>
        <dbReference type="ChEBI" id="CHEBI:58210"/>
    </cofactor>
</comment>
<dbReference type="PANTHER" id="PTHR43410">
    <property type="entry name" value="NITRIC OXIDE SYNTHASE OXYGENASE"/>
    <property type="match status" value="1"/>
</dbReference>
<accession>R7UNF1</accession>
<dbReference type="GO" id="GO:0046872">
    <property type="term" value="F:metal ion binding"/>
    <property type="evidence" value="ECO:0007669"/>
    <property type="project" value="UniProtKB-KW"/>
</dbReference>
<reference evidence="14" key="3">
    <citation type="submission" date="2015-06" db="UniProtKB">
        <authorList>
            <consortium name="EnsemblMetazoa"/>
        </authorList>
    </citation>
    <scope>IDENTIFICATION</scope>
</reference>
<evidence type="ECO:0000256" key="6">
    <source>
        <dbReference type="ARBA" id="ARBA00022643"/>
    </source>
</evidence>
<evidence type="ECO:0000256" key="1">
    <source>
        <dbReference type="ARBA" id="ARBA00001917"/>
    </source>
</evidence>
<comment type="cofactor">
    <cofactor evidence="2">
        <name>heme b</name>
        <dbReference type="ChEBI" id="CHEBI:60344"/>
    </cofactor>
</comment>
<evidence type="ECO:0000256" key="11">
    <source>
        <dbReference type="ARBA" id="ARBA00023004"/>
    </source>
</evidence>
<keyword evidence="9" id="KW-0112">Calmodulin-binding</keyword>
<protein>
    <recommendedName>
        <fullName evidence="4">nitric-oxide synthase (NADPH)</fullName>
        <ecNumber evidence="4">1.14.13.39</ecNumber>
    </recommendedName>
</protein>
<comment type="similarity">
    <text evidence="3">Belongs to the NOS family.</text>
</comment>
<dbReference type="Gene3D" id="3.90.340.10">
    <property type="entry name" value="Nitric Oxide Synthase, Chain A, domain 1"/>
    <property type="match status" value="1"/>
</dbReference>
<dbReference type="InterPro" id="IPR044943">
    <property type="entry name" value="NOS_dom_1"/>
</dbReference>
<keyword evidence="11" id="KW-0408">Iron</keyword>
<evidence type="ECO:0000256" key="3">
    <source>
        <dbReference type="ARBA" id="ARBA00006267"/>
    </source>
</evidence>
<dbReference type="GO" id="GO:0006809">
    <property type="term" value="P:nitric oxide biosynthetic process"/>
    <property type="evidence" value="ECO:0007669"/>
    <property type="project" value="InterPro"/>
</dbReference>